<dbReference type="InterPro" id="IPR007730">
    <property type="entry name" value="SPOR-like_dom"/>
</dbReference>
<dbReference type="Pfam" id="PF05036">
    <property type="entry name" value="SPOR"/>
    <property type="match status" value="1"/>
</dbReference>
<accession>A0ABP7QNM0</accession>
<proteinExistence type="predicted"/>
<evidence type="ECO:0000256" key="1">
    <source>
        <dbReference type="SAM" id="MobiDB-lite"/>
    </source>
</evidence>
<dbReference type="Proteomes" id="UP001501627">
    <property type="component" value="Unassembled WGS sequence"/>
</dbReference>
<organism evidence="3 4">
    <name type="scientific">Comamonas faecalis</name>
    <dbReference type="NCBI Taxonomy" id="1387849"/>
    <lineage>
        <taxon>Bacteria</taxon>
        <taxon>Pseudomonadati</taxon>
        <taxon>Pseudomonadota</taxon>
        <taxon>Betaproteobacteria</taxon>
        <taxon>Burkholderiales</taxon>
        <taxon>Comamonadaceae</taxon>
        <taxon>Comamonas</taxon>
    </lineage>
</organism>
<dbReference type="RefSeq" id="WP_103045605.1">
    <property type="nucleotide sequence ID" value="NZ_BAABBP010000003.1"/>
</dbReference>
<protein>
    <recommendedName>
        <fullName evidence="2">SPOR domain-containing protein</fullName>
    </recommendedName>
</protein>
<keyword evidence="4" id="KW-1185">Reference proteome</keyword>
<dbReference type="EMBL" id="BAABBP010000003">
    <property type="protein sequence ID" value="GAA3985562.1"/>
    <property type="molecule type" value="Genomic_DNA"/>
</dbReference>
<reference evidence="4" key="1">
    <citation type="journal article" date="2019" name="Int. J. Syst. Evol. Microbiol.">
        <title>The Global Catalogue of Microorganisms (GCM) 10K type strain sequencing project: providing services to taxonomists for standard genome sequencing and annotation.</title>
        <authorList>
            <consortium name="The Broad Institute Genomics Platform"/>
            <consortium name="The Broad Institute Genome Sequencing Center for Infectious Disease"/>
            <person name="Wu L."/>
            <person name="Ma J."/>
        </authorList>
    </citation>
    <scope>NUCLEOTIDE SEQUENCE [LARGE SCALE GENOMIC DNA]</scope>
    <source>
        <strain evidence="4">JCM 17561</strain>
    </source>
</reference>
<dbReference type="InterPro" id="IPR036680">
    <property type="entry name" value="SPOR-like_sf"/>
</dbReference>
<evidence type="ECO:0000313" key="4">
    <source>
        <dbReference type="Proteomes" id="UP001501627"/>
    </source>
</evidence>
<dbReference type="SUPFAM" id="SSF110997">
    <property type="entry name" value="Sporulation related repeat"/>
    <property type="match status" value="1"/>
</dbReference>
<feature type="domain" description="SPOR" evidence="2">
    <location>
        <begin position="142"/>
        <end position="209"/>
    </location>
</feature>
<gene>
    <name evidence="3" type="ORF">GCM10022279_05960</name>
</gene>
<sequence length="253" mass="26600">MLRALVLALLLANAGYYAWTLGAMRAWGLAPTSDTEPQRLQQQLHPEQLRLLDDAPQAAAAGTTAAPKPADPTPGDAPTNGQPLPDAAPTSPLAEPAPATVVADAGTCLQASGLDEAQAAAVRQALAAWPPGSWQLDDAVTPERWMVYIGRLADEDALARKRAELRGLKVDVDRPGSTWEPGLSLGRYGSEQAAQRALQQLAGQGVRGARVLRERATQTRSTLRLPAPAAGAQRPALEPVQQALAGQPLRACD</sequence>
<feature type="region of interest" description="Disordered" evidence="1">
    <location>
        <begin position="58"/>
        <end position="94"/>
    </location>
</feature>
<name>A0ABP7QNM0_9BURK</name>
<comment type="caution">
    <text evidence="3">The sequence shown here is derived from an EMBL/GenBank/DDBJ whole genome shotgun (WGS) entry which is preliminary data.</text>
</comment>
<evidence type="ECO:0000259" key="2">
    <source>
        <dbReference type="Pfam" id="PF05036"/>
    </source>
</evidence>
<evidence type="ECO:0000313" key="3">
    <source>
        <dbReference type="EMBL" id="GAA3985562.1"/>
    </source>
</evidence>
<feature type="compositionally biased region" description="Low complexity" evidence="1">
    <location>
        <begin position="58"/>
        <end position="79"/>
    </location>
</feature>